<proteinExistence type="predicted"/>
<organism evidence="1 2">
    <name type="scientific">Helicobacter heilmannii</name>
    <dbReference type="NCBI Taxonomy" id="35817"/>
    <lineage>
        <taxon>Bacteria</taxon>
        <taxon>Pseudomonadati</taxon>
        <taxon>Campylobacterota</taxon>
        <taxon>Epsilonproteobacteria</taxon>
        <taxon>Campylobacterales</taxon>
        <taxon>Helicobacteraceae</taxon>
        <taxon>Helicobacter</taxon>
    </lineage>
</organism>
<gene>
    <name evidence="1" type="ORF">HHE01_06970</name>
</gene>
<evidence type="ECO:0000313" key="2">
    <source>
        <dbReference type="Proteomes" id="UP000046090"/>
    </source>
</evidence>
<name>A0A0K2Y6U8_HELHE</name>
<reference evidence="2" key="1">
    <citation type="submission" date="2014-12" db="EMBL/GenBank/DDBJ databases">
        <authorList>
            <person name="Smet A."/>
        </authorList>
    </citation>
    <scope>NUCLEOTIDE SEQUENCE [LARGE SCALE GENOMIC DNA]</scope>
</reference>
<dbReference type="AlphaFoldDB" id="A0A0K2Y6U8"/>
<dbReference type="Proteomes" id="UP000046090">
    <property type="component" value="Unassembled WGS sequence"/>
</dbReference>
<keyword evidence="2" id="KW-1185">Reference proteome</keyword>
<dbReference type="EMBL" id="CDMK01000002">
    <property type="protein sequence ID" value="CRI34896.1"/>
    <property type="molecule type" value="Genomic_DNA"/>
</dbReference>
<sequence>MSQKPNNPPKGTRVKATIGESLSVKSKAINEAMMRMAKTVSMAFILQSDKSSSLGPFS</sequence>
<accession>A0A0K2Y6U8</accession>
<protein>
    <submittedName>
        <fullName evidence="1">Uncharacterized protein</fullName>
    </submittedName>
</protein>
<evidence type="ECO:0000313" key="1">
    <source>
        <dbReference type="EMBL" id="CRI34896.1"/>
    </source>
</evidence>